<dbReference type="RefSeq" id="WP_320509415.1">
    <property type="nucleotide sequence ID" value="NZ_JAXCLW010000004.1"/>
</dbReference>
<dbReference type="SUPFAM" id="SSF51905">
    <property type="entry name" value="FAD/NAD(P)-binding domain"/>
    <property type="match status" value="1"/>
</dbReference>
<sequence>MIDPNYLAETYDREVYLEALEMARQLGHSDALADWRHREMLPGGACQSEADRLMFLQQAAFTHHHPVGTCKMGVDIDAVVGPDLCVRGMEGLYVIDASVMPSITTGPVNAAVIAIAERASDLLRGRHPLVSREAALSGISA</sequence>
<name>A0ABU5EDB0_9PROT</name>
<dbReference type="InterPro" id="IPR036188">
    <property type="entry name" value="FAD/NAD-bd_sf"/>
</dbReference>
<dbReference type="Gene3D" id="3.30.560.10">
    <property type="entry name" value="Glucose Oxidase, domain 3"/>
    <property type="match status" value="1"/>
</dbReference>
<comment type="similarity">
    <text evidence="1">Belongs to the GMC oxidoreductase family.</text>
</comment>
<dbReference type="PANTHER" id="PTHR11552">
    <property type="entry name" value="GLUCOSE-METHANOL-CHOLINE GMC OXIDOREDUCTASE"/>
    <property type="match status" value="1"/>
</dbReference>
<evidence type="ECO:0000313" key="4">
    <source>
        <dbReference type="Proteomes" id="UP001279642"/>
    </source>
</evidence>
<gene>
    <name evidence="3" type="ORF">SMD27_16015</name>
</gene>
<dbReference type="InterPro" id="IPR012132">
    <property type="entry name" value="GMC_OxRdtase"/>
</dbReference>
<dbReference type="Gene3D" id="3.50.50.60">
    <property type="entry name" value="FAD/NAD(P)-binding domain"/>
    <property type="match status" value="1"/>
</dbReference>
<evidence type="ECO:0000259" key="2">
    <source>
        <dbReference type="Pfam" id="PF05199"/>
    </source>
</evidence>
<dbReference type="EMBL" id="JAXCLW010000004">
    <property type="protein sequence ID" value="MDY0884350.1"/>
    <property type="molecule type" value="Genomic_DNA"/>
</dbReference>
<comment type="caution">
    <text evidence="3">The sequence shown here is derived from an EMBL/GenBank/DDBJ whole genome shotgun (WGS) entry which is preliminary data.</text>
</comment>
<proteinExistence type="inferred from homology"/>
<organism evidence="3 4">
    <name type="scientific">Dongia soli</name>
    <dbReference type="NCBI Taxonomy" id="600628"/>
    <lineage>
        <taxon>Bacteria</taxon>
        <taxon>Pseudomonadati</taxon>
        <taxon>Pseudomonadota</taxon>
        <taxon>Alphaproteobacteria</taxon>
        <taxon>Rhodospirillales</taxon>
        <taxon>Dongiaceae</taxon>
        <taxon>Dongia</taxon>
    </lineage>
</organism>
<accession>A0ABU5EDB0</accession>
<evidence type="ECO:0000256" key="1">
    <source>
        <dbReference type="ARBA" id="ARBA00010790"/>
    </source>
</evidence>
<dbReference type="PANTHER" id="PTHR11552:SF147">
    <property type="entry name" value="CHOLINE DEHYDROGENASE, MITOCHONDRIAL"/>
    <property type="match status" value="1"/>
</dbReference>
<dbReference type="InterPro" id="IPR007867">
    <property type="entry name" value="GMC_OxRtase_C"/>
</dbReference>
<dbReference type="Pfam" id="PF05199">
    <property type="entry name" value="GMC_oxred_C"/>
    <property type="match status" value="1"/>
</dbReference>
<keyword evidence="4" id="KW-1185">Reference proteome</keyword>
<dbReference type="Proteomes" id="UP001279642">
    <property type="component" value="Unassembled WGS sequence"/>
</dbReference>
<evidence type="ECO:0000313" key="3">
    <source>
        <dbReference type="EMBL" id="MDY0884350.1"/>
    </source>
</evidence>
<reference evidence="3 4" key="1">
    <citation type="journal article" date="2016" name="Antonie Van Leeuwenhoek">
        <title>Dongia soli sp. nov., isolated from soil from Dokdo, Korea.</title>
        <authorList>
            <person name="Kim D.U."/>
            <person name="Lee H."/>
            <person name="Kim H."/>
            <person name="Kim S.G."/>
            <person name="Ka J.O."/>
        </authorList>
    </citation>
    <scope>NUCLEOTIDE SEQUENCE [LARGE SCALE GENOMIC DNA]</scope>
    <source>
        <strain evidence="3 4">D78</strain>
    </source>
</reference>
<protein>
    <submittedName>
        <fullName evidence="3">GMC oxidoreductase</fullName>
    </submittedName>
</protein>
<feature type="domain" description="Glucose-methanol-choline oxidoreductase C-terminal" evidence="2">
    <location>
        <begin position="2"/>
        <end position="116"/>
    </location>
</feature>
<dbReference type="SUPFAM" id="SSF54373">
    <property type="entry name" value="FAD-linked reductases, C-terminal domain"/>
    <property type="match status" value="1"/>
</dbReference>